<dbReference type="PANTHER" id="PTHR35526">
    <property type="entry name" value="ANTI-SIGMA-F FACTOR RSBW-RELATED"/>
    <property type="match status" value="1"/>
</dbReference>
<dbReference type="AlphaFoldDB" id="A0A3S2YUC3"/>
<evidence type="ECO:0000313" key="2">
    <source>
        <dbReference type="Proteomes" id="UP000283128"/>
    </source>
</evidence>
<keyword evidence="2" id="KW-1185">Reference proteome</keyword>
<comment type="caution">
    <text evidence="1">The sequence shown here is derived from an EMBL/GenBank/DDBJ whole genome shotgun (WGS) entry which is preliminary data.</text>
</comment>
<dbReference type="OrthoDB" id="3214274at2"/>
<dbReference type="EMBL" id="RZYA01000017">
    <property type="protein sequence ID" value="RVU19602.1"/>
    <property type="molecule type" value="Genomic_DNA"/>
</dbReference>
<dbReference type="RefSeq" id="WP_127831388.1">
    <property type="nucleotide sequence ID" value="NZ_RZYA01000017.1"/>
</dbReference>
<dbReference type="Gene3D" id="3.30.565.10">
    <property type="entry name" value="Histidine kinase-like ATPase, C-terminal domain"/>
    <property type="match status" value="1"/>
</dbReference>
<dbReference type="InterPro" id="IPR036890">
    <property type="entry name" value="HATPase_C_sf"/>
</dbReference>
<sequence length="129" mass="14284">MPATPPRTWECHLHLTNDPRAPRIARHTIRTALLDYGNSPELAAMAELLTSELVSNAVKHSDGPLSVWLHTGTGVIRIGEMDNDPELPNSLPCTTDAPFGRGLSLVQAMAARWGRYRLTDSKVVWFELN</sequence>
<organism evidence="1 2">
    <name type="scientific">Streptomyces antnestii</name>
    <dbReference type="NCBI Taxonomy" id="2494256"/>
    <lineage>
        <taxon>Bacteria</taxon>
        <taxon>Bacillati</taxon>
        <taxon>Actinomycetota</taxon>
        <taxon>Actinomycetes</taxon>
        <taxon>Kitasatosporales</taxon>
        <taxon>Streptomycetaceae</taxon>
        <taxon>Streptomyces</taxon>
    </lineage>
</organism>
<name>A0A3S2YUC3_9ACTN</name>
<evidence type="ECO:0000313" key="1">
    <source>
        <dbReference type="EMBL" id="RVU19602.1"/>
    </source>
</evidence>
<keyword evidence="1" id="KW-0067">ATP-binding</keyword>
<keyword evidence="1" id="KW-0547">Nucleotide-binding</keyword>
<reference evidence="1 2" key="1">
    <citation type="submission" date="2019-01" db="EMBL/GenBank/DDBJ databases">
        <title>Genome sequences of Streptomyces and Rhizobium isolates collected from root and soil.</title>
        <authorList>
            <person name="Chhettri S."/>
            <person name="Sevigny J.L."/>
            <person name="Sen A."/>
            <person name="Ennis N."/>
            <person name="Tisa L."/>
        </authorList>
    </citation>
    <scope>NUCLEOTIDE SEQUENCE [LARGE SCALE GENOMIC DNA]</scope>
    <source>
        <strain evidence="1 2">San01</strain>
    </source>
</reference>
<dbReference type="SUPFAM" id="SSF55874">
    <property type="entry name" value="ATPase domain of HSP90 chaperone/DNA topoisomerase II/histidine kinase"/>
    <property type="match status" value="1"/>
</dbReference>
<protein>
    <submittedName>
        <fullName evidence="1">ATP-binding protein</fullName>
    </submittedName>
</protein>
<dbReference type="GO" id="GO:0005524">
    <property type="term" value="F:ATP binding"/>
    <property type="evidence" value="ECO:0007669"/>
    <property type="project" value="UniProtKB-KW"/>
</dbReference>
<dbReference type="InterPro" id="IPR050267">
    <property type="entry name" value="Anti-sigma-factor_SerPK"/>
</dbReference>
<dbReference type="CDD" id="cd16936">
    <property type="entry name" value="HATPase_RsbW-like"/>
    <property type="match status" value="1"/>
</dbReference>
<dbReference type="Proteomes" id="UP000283128">
    <property type="component" value="Unassembled WGS sequence"/>
</dbReference>
<dbReference type="PANTHER" id="PTHR35526:SF3">
    <property type="entry name" value="ANTI-SIGMA-F FACTOR RSBW"/>
    <property type="match status" value="1"/>
</dbReference>
<accession>A0A3S2YUC3</accession>
<proteinExistence type="predicted"/>
<gene>
    <name evidence="1" type="ORF">EOT10_29425</name>
</gene>